<dbReference type="InterPro" id="IPR029069">
    <property type="entry name" value="HotDog_dom_sf"/>
</dbReference>
<dbReference type="InterPro" id="IPR052342">
    <property type="entry name" value="MCH/BMMD"/>
</dbReference>
<dbReference type="PANTHER" id="PTHR43664">
    <property type="entry name" value="MONOAMINE OXIDASE-RELATED"/>
    <property type="match status" value="1"/>
</dbReference>
<dbReference type="eggNOG" id="COG2030">
    <property type="taxonomic scope" value="Bacteria"/>
</dbReference>
<dbReference type="RefSeq" id="WP_036479438.1">
    <property type="nucleotide sequence ID" value="NZ_JMQM01000001.1"/>
</dbReference>
<dbReference type="STRING" id="472175.EL18_00498"/>
<comment type="caution">
    <text evidence="2">The sequence shown here is derived from an EMBL/GenBank/DDBJ whole genome shotgun (WGS) entry which is preliminary data.</text>
</comment>
<reference evidence="2 3" key="1">
    <citation type="submission" date="2014-05" db="EMBL/GenBank/DDBJ databases">
        <title>Draft Genome Sequence of Nitratireductor basaltis Strain UMTGB225, A Marine Bacterium Isolated from Green Barrel Tunicate.</title>
        <authorList>
            <person name="Gan H.Y."/>
        </authorList>
    </citation>
    <scope>NUCLEOTIDE SEQUENCE [LARGE SCALE GENOMIC DNA]</scope>
    <source>
        <strain evidence="2 3">UMTGB225</strain>
    </source>
</reference>
<proteinExistence type="predicted"/>
<dbReference type="SUPFAM" id="SSF54637">
    <property type="entry name" value="Thioesterase/thiol ester dehydrase-isomerase"/>
    <property type="match status" value="1"/>
</dbReference>
<name>A0A084U946_9HYPH</name>
<evidence type="ECO:0000313" key="3">
    <source>
        <dbReference type="Proteomes" id="UP000053675"/>
    </source>
</evidence>
<keyword evidence="3" id="KW-1185">Reference proteome</keyword>
<dbReference type="PATRIC" id="fig|472175.3.peg.515"/>
<dbReference type="PANTHER" id="PTHR43664:SF1">
    <property type="entry name" value="BETA-METHYLMALYL-COA DEHYDRATASE"/>
    <property type="match status" value="1"/>
</dbReference>
<dbReference type="AlphaFoldDB" id="A0A084U946"/>
<dbReference type="InterPro" id="IPR002539">
    <property type="entry name" value="MaoC-like_dom"/>
</dbReference>
<accession>A0A084U946</accession>
<evidence type="ECO:0000313" key="2">
    <source>
        <dbReference type="EMBL" id="KFB09482.1"/>
    </source>
</evidence>
<evidence type="ECO:0000259" key="1">
    <source>
        <dbReference type="Pfam" id="PF01575"/>
    </source>
</evidence>
<dbReference type="Proteomes" id="UP000053675">
    <property type="component" value="Unassembled WGS sequence"/>
</dbReference>
<gene>
    <name evidence="2" type="ORF">EL18_00498</name>
</gene>
<feature type="domain" description="MaoC-like" evidence="1">
    <location>
        <begin position="25"/>
        <end position="124"/>
    </location>
</feature>
<sequence>MNDTTKIPAYRTFEDFEQGAEIDLGSREVSAEEIVEFASEFDPQPMHLNEESGRASLLGGLAASGWHTNAIFMRMMCDAFLLSSSSQGSPGIETLKWKKPVMAGDILSGRSTVIAKRELKSRPELGMVTLRHELRNQHGEVVLQLQNPIMFRKRRDRDDA</sequence>
<dbReference type="EMBL" id="JMQM01000001">
    <property type="protein sequence ID" value="KFB09482.1"/>
    <property type="molecule type" value="Genomic_DNA"/>
</dbReference>
<dbReference type="CDD" id="cd03454">
    <property type="entry name" value="YdeM"/>
    <property type="match status" value="1"/>
</dbReference>
<organism evidence="2 3">
    <name type="scientific">Nitratireductor basaltis</name>
    <dbReference type="NCBI Taxonomy" id="472175"/>
    <lineage>
        <taxon>Bacteria</taxon>
        <taxon>Pseudomonadati</taxon>
        <taxon>Pseudomonadota</taxon>
        <taxon>Alphaproteobacteria</taxon>
        <taxon>Hyphomicrobiales</taxon>
        <taxon>Phyllobacteriaceae</taxon>
        <taxon>Nitratireductor</taxon>
    </lineage>
</organism>
<dbReference type="OrthoDB" id="9797938at2"/>
<protein>
    <submittedName>
        <fullName evidence="2">Enoyl-CoA hydratase</fullName>
    </submittedName>
</protein>
<dbReference type="Gene3D" id="3.10.129.10">
    <property type="entry name" value="Hotdog Thioesterase"/>
    <property type="match status" value="1"/>
</dbReference>
<dbReference type="Pfam" id="PF01575">
    <property type="entry name" value="MaoC_dehydratas"/>
    <property type="match status" value="1"/>
</dbReference>